<dbReference type="Gene3D" id="2.60.120.200">
    <property type="match status" value="1"/>
</dbReference>
<proteinExistence type="predicted"/>
<dbReference type="AlphaFoldDB" id="A0A420D9X0"/>
<keyword evidence="6" id="KW-1185">Reference proteome</keyword>
<dbReference type="EMBL" id="BMCW01000003">
    <property type="protein sequence ID" value="GGG58189.1"/>
    <property type="molecule type" value="Genomic_DNA"/>
</dbReference>
<evidence type="ECO:0000256" key="1">
    <source>
        <dbReference type="ARBA" id="ARBA00022729"/>
    </source>
</evidence>
<accession>A0A420D9X0</accession>
<dbReference type="NCBIfam" id="TIGR04183">
    <property type="entry name" value="Por_Secre_tail"/>
    <property type="match status" value="1"/>
</dbReference>
<gene>
    <name evidence="4" type="ORF">BXY58_1961</name>
    <name evidence="3" type="ORF">GCM10007332_19910</name>
</gene>
<reference evidence="6" key="3">
    <citation type="journal article" date="2019" name="Int. J. Syst. Evol. Microbiol.">
        <title>The Global Catalogue of Microorganisms (GCM) 10K type strain sequencing project: providing services to taxonomists for standard genome sequencing and annotation.</title>
        <authorList>
            <consortium name="The Broad Institute Genomics Platform"/>
            <consortium name="The Broad Institute Genome Sequencing Center for Infectious Disease"/>
            <person name="Wu L."/>
            <person name="Ma J."/>
        </authorList>
    </citation>
    <scope>NUCLEOTIDE SEQUENCE [LARGE SCALE GENOMIC DNA]</scope>
    <source>
        <strain evidence="6">CCM 8490</strain>
    </source>
</reference>
<protein>
    <submittedName>
        <fullName evidence="4">Putative secreted protein (Por secretion system target)</fullName>
    </submittedName>
</protein>
<keyword evidence="1" id="KW-0732">Signal</keyword>
<reference evidence="3" key="4">
    <citation type="submission" date="2024-05" db="EMBL/GenBank/DDBJ databases">
        <authorList>
            <person name="Sun Q."/>
            <person name="Sedlacek I."/>
        </authorList>
    </citation>
    <scope>NUCLEOTIDE SEQUENCE</scope>
    <source>
        <strain evidence="3">CCM 8490</strain>
    </source>
</reference>
<evidence type="ECO:0000259" key="2">
    <source>
        <dbReference type="Pfam" id="PF18962"/>
    </source>
</evidence>
<dbReference type="RefSeq" id="WP_120213594.1">
    <property type="nucleotide sequence ID" value="NZ_BMCW01000003.1"/>
</dbReference>
<evidence type="ECO:0000313" key="6">
    <source>
        <dbReference type="Proteomes" id="UP000658202"/>
    </source>
</evidence>
<dbReference type="Proteomes" id="UP000658202">
    <property type="component" value="Unassembled WGS sequence"/>
</dbReference>
<evidence type="ECO:0000313" key="5">
    <source>
        <dbReference type="Proteomes" id="UP000285906"/>
    </source>
</evidence>
<dbReference type="NCBIfam" id="NF038128">
    <property type="entry name" value="choice_anch_J"/>
    <property type="match status" value="1"/>
</dbReference>
<dbReference type="Proteomes" id="UP000285906">
    <property type="component" value="Unassembled WGS sequence"/>
</dbReference>
<dbReference type="InterPro" id="IPR026444">
    <property type="entry name" value="Secre_tail"/>
</dbReference>
<reference evidence="4 5" key="2">
    <citation type="submission" date="2018-09" db="EMBL/GenBank/DDBJ databases">
        <title>Genomic Encyclopedia of Archaeal and Bacterial Type Strains, Phase II (KMG-II): from individual species to whole genera.</title>
        <authorList>
            <person name="Goeker M."/>
        </authorList>
    </citation>
    <scope>NUCLEOTIDE SEQUENCE [LARGE SCALE GENOMIC DNA]</scope>
    <source>
        <strain evidence="4 5">DSM 27620</strain>
    </source>
</reference>
<comment type="caution">
    <text evidence="4">The sequence shown here is derived from an EMBL/GenBank/DDBJ whole genome shotgun (WGS) entry which is preliminary data.</text>
</comment>
<feature type="domain" description="Secretion system C-terminal sorting" evidence="2">
    <location>
        <begin position="195"/>
        <end position="249"/>
    </location>
</feature>
<dbReference type="Pfam" id="PF18962">
    <property type="entry name" value="Por_Secre_tail"/>
    <property type="match status" value="1"/>
</dbReference>
<dbReference type="EMBL" id="RAQH01000004">
    <property type="protein sequence ID" value="RKE87825.1"/>
    <property type="molecule type" value="Genomic_DNA"/>
</dbReference>
<organism evidence="4 5">
    <name type="scientific">Epilithonimonas arachidiradicis</name>
    <dbReference type="NCBI Taxonomy" id="1617282"/>
    <lineage>
        <taxon>Bacteria</taxon>
        <taxon>Pseudomonadati</taxon>
        <taxon>Bacteroidota</taxon>
        <taxon>Flavobacteriia</taxon>
        <taxon>Flavobacteriales</taxon>
        <taxon>Weeksellaceae</taxon>
        <taxon>Chryseobacterium group</taxon>
        <taxon>Epilithonimonas</taxon>
    </lineage>
</organism>
<name>A0A420D9X0_9FLAO</name>
<reference evidence="3" key="1">
    <citation type="journal article" date="2014" name="Int. J. Syst. Evol. Microbiol.">
        <title>Complete genome of a new Firmicutes species belonging to the dominant human colonic microbiota ('Ruminococcus bicirculans') reveals two chromosomes and a selective capacity to utilize plant glucans.</title>
        <authorList>
            <consortium name="NISC Comparative Sequencing Program"/>
            <person name="Wegmann U."/>
            <person name="Louis P."/>
            <person name="Goesmann A."/>
            <person name="Henrissat B."/>
            <person name="Duncan S.H."/>
            <person name="Flint H.J."/>
        </authorList>
    </citation>
    <scope>NUCLEOTIDE SEQUENCE</scope>
    <source>
        <strain evidence="3">CCM 8490</strain>
    </source>
</reference>
<dbReference type="OrthoDB" id="1465721at2"/>
<evidence type="ECO:0000313" key="3">
    <source>
        <dbReference type="EMBL" id="GGG58189.1"/>
    </source>
</evidence>
<evidence type="ECO:0000313" key="4">
    <source>
        <dbReference type="EMBL" id="RKE87825.1"/>
    </source>
</evidence>
<sequence length="251" mass="26084">MKKIYSFFAAVVLTATMYGQTTVFNATFDDVDGTGGSDGNWASSVASNALASYTTGGNWDLTRAYKGAGCLKMGTASVLGVLKTPGITLTGNGTLTFRAAAWNGNNEQTTLKISATGGTLSLATVTLAKASYTTYTVNITNATGNLVIAFEGNAAANGRFFIDDIKVTAPTMAIADVTKAKVNLVKNTIVTNELIFGVSSKVSVYNTAGQMVKSADITENGRLDVSALPKGNYVITGLINGQAVSQKIIKK</sequence>